<comment type="function">
    <text evidence="8 10">Specifically methylates the N3 position of the uracil ring of uridine 1498 (m3U1498) in 16S rRNA. Acts on the fully assembled 30S ribosomal subunit.</text>
</comment>
<evidence type="ECO:0000313" key="12">
    <source>
        <dbReference type="EMBL" id="MEA9356763.1"/>
    </source>
</evidence>
<comment type="similarity">
    <text evidence="2 10">Belongs to the RNA methyltransferase RsmE family.</text>
</comment>
<protein>
    <recommendedName>
        <fullName evidence="10">Ribosomal RNA small subunit methyltransferase E</fullName>
        <ecNumber evidence="10">2.1.1.193</ecNumber>
    </recommendedName>
</protein>
<keyword evidence="13" id="KW-1185">Reference proteome</keyword>
<keyword evidence="7 10" id="KW-0949">S-adenosyl-L-methionine</keyword>
<dbReference type="PIRSF" id="PIRSF015601">
    <property type="entry name" value="MTase_slr0722"/>
    <property type="match status" value="1"/>
</dbReference>
<accession>A0ABU5VUN2</accession>
<evidence type="ECO:0000256" key="9">
    <source>
        <dbReference type="ARBA" id="ARBA00047944"/>
    </source>
</evidence>
<dbReference type="Gene3D" id="3.40.1280.10">
    <property type="match status" value="1"/>
</dbReference>
<dbReference type="InterPro" id="IPR029026">
    <property type="entry name" value="tRNA_m1G_MTases_N"/>
</dbReference>
<dbReference type="NCBIfam" id="TIGR00046">
    <property type="entry name" value="RsmE family RNA methyltransferase"/>
    <property type="match status" value="1"/>
</dbReference>
<dbReference type="InterPro" id="IPR006700">
    <property type="entry name" value="RsmE"/>
</dbReference>
<reference evidence="12 13" key="1">
    <citation type="submission" date="2023-11" db="EMBL/GenBank/DDBJ databases">
        <title>A Novel Polar Bacteriovorax (B. antarcticus) Isolated from the Biocrust in Antarctica.</title>
        <authorList>
            <person name="Mun W."/>
            <person name="Choi S.Y."/>
            <person name="Mitchell R.J."/>
        </authorList>
    </citation>
    <scope>NUCLEOTIDE SEQUENCE [LARGE SCALE GENOMIC DNA]</scope>
    <source>
        <strain evidence="12 13">PP10</strain>
    </source>
</reference>
<dbReference type="EC" id="2.1.1.193" evidence="10"/>
<comment type="catalytic activity">
    <reaction evidence="9 10">
        <text>uridine(1498) in 16S rRNA + S-adenosyl-L-methionine = N(3)-methyluridine(1498) in 16S rRNA + S-adenosyl-L-homocysteine + H(+)</text>
        <dbReference type="Rhea" id="RHEA:42920"/>
        <dbReference type="Rhea" id="RHEA-COMP:10283"/>
        <dbReference type="Rhea" id="RHEA-COMP:10284"/>
        <dbReference type="ChEBI" id="CHEBI:15378"/>
        <dbReference type="ChEBI" id="CHEBI:57856"/>
        <dbReference type="ChEBI" id="CHEBI:59789"/>
        <dbReference type="ChEBI" id="CHEBI:65315"/>
        <dbReference type="ChEBI" id="CHEBI:74502"/>
        <dbReference type="EC" id="2.1.1.193"/>
    </reaction>
</comment>
<evidence type="ECO:0000256" key="10">
    <source>
        <dbReference type="PIRNR" id="PIRNR015601"/>
    </source>
</evidence>
<proteinExistence type="inferred from homology"/>
<dbReference type="SUPFAM" id="SSF75217">
    <property type="entry name" value="alpha/beta knot"/>
    <property type="match status" value="1"/>
</dbReference>
<dbReference type="PANTHER" id="PTHR30027:SF3">
    <property type="entry name" value="16S RRNA (URACIL(1498)-N(3))-METHYLTRANSFERASE"/>
    <property type="match status" value="1"/>
</dbReference>
<evidence type="ECO:0000256" key="1">
    <source>
        <dbReference type="ARBA" id="ARBA00004496"/>
    </source>
</evidence>
<organism evidence="12 13">
    <name type="scientific">Bacteriovorax antarcticus</name>
    <dbReference type="NCBI Taxonomy" id="3088717"/>
    <lineage>
        <taxon>Bacteria</taxon>
        <taxon>Pseudomonadati</taxon>
        <taxon>Bdellovibrionota</taxon>
        <taxon>Bacteriovoracia</taxon>
        <taxon>Bacteriovoracales</taxon>
        <taxon>Bacteriovoracaceae</taxon>
        <taxon>Bacteriovorax</taxon>
    </lineage>
</organism>
<comment type="subcellular location">
    <subcellularLocation>
        <location evidence="1 10">Cytoplasm</location>
    </subcellularLocation>
</comment>
<evidence type="ECO:0000256" key="2">
    <source>
        <dbReference type="ARBA" id="ARBA00005528"/>
    </source>
</evidence>
<dbReference type="Proteomes" id="UP001302274">
    <property type="component" value="Unassembled WGS sequence"/>
</dbReference>
<dbReference type="Pfam" id="PF04452">
    <property type="entry name" value="Methyltrans_RNA"/>
    <property type="match status" value="1"/>
</dbReference>
<dbReference type="CDD" id="cd18084">
    <property type="entry name" value="RsmE-like"/>
    <property type="match status" value="1"/>
</dbReference>
<sequence length="235" mass="25876">MNSLILKNSDGIITDSKIIAHMFETLKANPGDVFKCTILDQGLCLGTIESLTKSECKLKLSEISPAQPQWFNLVVGISRPQTTKKVLEHATTFGAKKIHFFKAALSEKSYLDSKVFESAECEEHLLAGLSQAAIYGSLPIVKTDKYNPADSYADIPQKFILDLNATENFLDLSSSINFDTPVTLAIGPERGFISEDIARFHAAGFKSVKISSSILRVEHAIYSAVSQLELIRGRY</sequence>
<keyword evidence="6 10" id="KW-0808">Transferase</keyword>
<keyword evidence="3 10" id="KW-0963">Cytoplasm</keyword>
<evidence type="ECO:0000256" key="6">
    <source>
        <dbReference type="ARBA" id="ARBA00022679"/>
    </source>
</evidence>
<evidence type="ECO:0000256" key="4">
    <source>
        <dbReference type="ARBA" id="ARBA00022552"/>
    </source>
</evidence>
<keyword evidence="5 10" id="KW-0489">Methyltransferase</keyword>
<evidence type="ECO:0000256" key="5">
    <source>
        <dbReference type="ARBA" id="ARBA00022603"/>
    </source>
</evidence>
<name>A0ABU5VUN2_9BACT</name>
<dbReference type="GO" id="GO:0008168">
    <property type="term" value="F:methyltransferase activity"/>
    <property type="evidence" value="ECO:0007669"/>
    <property type="project" value="UniProtKB-KW"/>
</dbReference>
<evidence type="ECO:0000256" key="7">
    <source>
        <dbReference type="ARBA" id="ARBA00022691"/>
    </source>
</evidence>
<comment type="caution">
    <text evidence="12">The sequence shown here is derived from an EMBL/GenBank/DDBJ whole genome shotgun (WGS) entry which is preliminary data.</text>
</comment>
<gene>
    <name evidence="12" type="ORF">SHI21_11130</name>
</gene>
<evidence type="ECO:0000259" key="11">
    <source>
        <dbReference type="Pfam" id="PF04452"/>
    </source>
</evidence>
<evidence type="ECO:0000256" key="3">
    <source>
        <dbReference type="ARBA" id="ARBA00022490"/>
    </source>
</evidence>
<feature type="domain" description="Ribosomal RNA small subunit methyltransferase E methyltransferase" evidence="11">
    <location>
        <begin position="67"/>
        <end position="228"/>
    </location>
</feature>
<dbReference type="RefSeq" id="WP_323576660.1">
    <property type="nucleotide sequence ID" value="NZ_JAYGJQ010000002.1"/>
</dbReference>
<dbReference type="InterPro" id="IPR046886">
    <property type="entry name" value="RsmE_MTase_dom"/>
</dbReference>
<dbReference type="EMBL" id="JAYGJQ010000002">
    <property type="protein sequence ID" value="MEA9356763.1"/>
    <property type="molecule type" value="Genomic_DNA"/>
</dbReference>
<dbReference type="PANTHER" id="PTHR30027">
    <property type="entry name" value="RIBOSOMAL RNA SMALL SUBUNIT METHYLTRANSFERASE E"/>
    <property type="match status" value="1"/>
</dbReference>
<evidence type="ECO:0000313" key="13">
    <source>
        <dbReference type="Proteomes" id="UP001302274"/>
    </source>
</evidence>
<evidence type="ECO:0000256" key="8">
    <source>
        <dbReference type="ARBA" id="ARBA00025699"/>
    </source>
</evidence>
<dbReference type="GO" id="GO:0032259">
    <property type="term" value="P:methylation"/>
    <property type="evidence" value="ECO:0007669"/>
    <property type="project" value="UniProtKB-KW"/>
</dbReference>
<keyword evidence="4 10" id="KW-0698">rRNA processing</keyword>
<dbReference type="InterPro" id="IPR029028">
    <property type="entry name" value="Alpha/beta_knot_MTases"/>
</dbReference>